<keyword evidence="1" id="KW-0472">Membrane</keyword>
<dbReference type="PANTHER" id="PTHR31047">
    <property type="entry name" value="MEIOTICALLY UP-REGULATED GENE 157 PROTEIN"/>
    <property type="match status" value="1"/>
</dbReference>
<keyword evidence="1" id="KW-1133">Transmembrane helix</keyword>
<dbReference type="InterPro" id="IPR008313">
    <property type="entry name" value="GH125"/>
</dbReference>
<accession>A0A1X2J2Y2</accession>
<dbReference type="PIRSF" id="PIRSF028846">
    <property type="entry name" value="UCP028846"/>
    <property type="match status" value="1"/>
</dbReference>
<evidence type="ECO:0008006" key="4">
    <source>
        <dbReference type="Google" id="ProtNLM"/>
    </source>
</evidence>
<proteinExistence type="predicted"/>
<comment type="caution">
    <text evidence="2">The sequence shown here is derived from an EMBL/GenBank/DDBJ whole genome shotgun (WGS) entry which is preliminary data.</text>
</comment>
<dbReference type="Proteomes" id="UP000193560">
    <property type="component" value="Unassembled WGS sequence"/>
</dbReference>
<protein>
    <recommendedName>
        <fullName evidence="4">Six-hairpin glycosidase-like protein</fullName>
    </recommendedName>
</protein>
<dbReference type="SUPFAM" id="SSF48208">
    <property type="entry name" value="Six-hairpin glycosidases"/>
    <property type="match status" value="1"/>
</dbReference>
<evidence type="ECO:0000313" key="3">
    <source>
        <dbReference type="Proteomes" id="UP000193560"/>
    </source>
</evidence>
<dbReference type="AlphaFoldDB" id="A0A1X2J2Y2"/>
<evidence type="ECO:0000256" key="1">
    <source>
        <dbReference type="SAM" id="Phobius"/>
    </source>
</evidence>
<dbReference type="GO" id="GO:0005975">
    <property type="term" value="P:carbohydrate metabolic process"/>
    <property type="evidence" value="ECO:0007669"/>
    <property type="project" value="InterPro"/>
</dbReference>
<dbReference type="SMART" id="SM01149">
    <property type="entry name" value="DUF1237"/>
    <property type="match status" value="1"/>
</dbReference>
<dbReference type="GO" id="GO:0003824">
    <property type="term" value="F:catalytic activity"/>
    <property type="evidence" value="ECO:0007669"/>
    <property type="project" value="UniProtKB-ARBA"/>
</dbReference>
<organism evidence="2 3">
    <name type="scientific">Absidia repens</name>
    <dbReference type="NCBI Taxonomy" id="90262"/>
    <lineage>
        <taxon>Eukaryota</taxon>
        <taxon>Fungi</taxon>
        <taxon>Fungi incertae sedis</taxon>
        <taxon>Mucoromycota</taxon>
        <taxon>Mucoromycotina</taxon>
        <taxon>Mucoromycetes</taxon>
        <taxon>Mucorales</taxon>
        <taxon>Cunninghamellaceae</taxon>
        <taxon>Absidia</taxon>
    </lineage>
</organism>
<dbReference type="InterPro" id="IPR008928">
    <property type="entry name" value="6-hairpin_glycosidase_sf"/>
</dbReference>
<gene>
    <name evidence="2" type="ORF">BCR42DRAFT_458151</name>
</gene>
<feature type="transmembrane region" description="Helical" evidence="1">
    <location>
        <begin position="7"/>
        <end position="28"/>
    </location>
</feature>
<reference evidence="2 3" key="1">
    <citation type="submission" date="2016-07" db="EMBL/GenBank/DDBJ databases">
        <title>Pervasive Adenine N6-methylation of Active Genes in Fungi.</title>
        <authorList>
            <consortium name="DOE Joint Genome Institute"/>
            <person name="Mondo S.J."/>
            <person name="Dannebaum R.O."/>
            <person name="Kuo R.C."/>
            <person name="Labutti K."/>
            <person name="Haridas S."/>
            <person name="Kuo A."/>
            <person name="Salamov A."/>
            <person name="Ahrendt S.R."/>
            <person name="Lipzen A."/>
            <person name="Sullivan W."/>
            <person name="Andreopoulos W.B."/>
            <person name="Clum A."/>
            <person name="Lindquist E."/>
            <person name="Daum C."/>
            <person name="Ramamoorthy G.K."/>
            <person name="Gryganskyi A."/>
            <person name="Culley D."/>
            <person name="Magnuson J.K."/>
            <person name="James T.Y."/>
            <person name="O'Malley M.A."/>
            <person name="Stajich J.E."/>
            <person name="Spatafora J.W."/>
            <person name="Visel A."/>
            <person name="Grigoriev I.V."/>
        </authorList>
    </citation>
    <scope>NUCLEOTIDE SEQUENCE [LARGE SCALE GENOMIC DNA]</scope>
    <source>
        <strain evidence="2 3">NRRL 1336</strain>
    </source>
</reference>
<dbReference type="Pfam" id="PF06824">
    <property type="entry name" value="Glyco_hydro_125"/>
    <property type="match status" value="1"/>
</dbReference>
<dbReference type="PANTHER" id="PTHR31047:SF0">
    <property type="entry name" value="MEIOTICALLY UP-REGULATED GENE 157 PROTEIN"/>
    <property type="match status" value="1"/>
</dbReference>
<evidence type="ECO:0000313" key="2">
    <source>
        <dbReference type="EMBL" id="ORZ26192.1"/>
    </source>
</evidence>
<dbReference type="InterPro" id="IPR012341">
    <property type="entry name" value="6hp_glycosidase-like_sf"/>
</dbReference>
<sequence>MQTTRLVVLMFLLGVMVLVNIYFFYTIIIPSFSKVQPDPSRPPLPSSPPYTPYPSPPPYYGIPDQRVPVAQRKFKSQAIDDFITLKATTMTDKDLVTLLSNCFPNTLDTTIDWYDIAYPHTFLITGDIPAMWIRDSTNQILPYMPFATQDSRLQALILGVIKTQAEYLYYDPYANAFLRPWYATKAAHTDSTPPLVGRLRDRVVPQYDARYVWESKYELDSLGHFFQLANSYMATTGDMESVLGNKRWIQAVRRIFQVIHDQQKGTWQMAAQHAKTHSNHPNQSKNKIQFPFFNNDSTTATSLNAPLPLPLEQGYRFTRMTDRPTETLGADGLGGIGQACGLVRSAFRPSDDATTFPYLIPANAQLSVQLKQLAQHIRLMGTSERALVDIATEAQMLGDAIHQAIYRHGVVNHGVYGDIFAYEVDCYGSVLLMDDANTPSLLALPLLGFVERSDPMYQRTRAFLLSPANPWFFKGKFGQGIGGPHTGHAMIWPISLLVQIQTSTDPDEVRALLDVLKRLAANATNGWMVESFHMDHPDIFTRPWFSWANGLLGATLADVDARFPHLL</sequence>
<dbReference type="OrthoDB" id="7771656at2759"/>
<keyword evidence="1" id="KW-0812">Transmembrane</keyword>
<dbReference type="STRING" id="90262.A0A1X2J2Y2"/>
<dbReference type="EMBL" id="MCGE01000001">
    <property type="protein sequence ID" value="ORZ26192.1"/>
    <property type="molecule type" value="Genomic_DNA"/>
</dbReference>
<keyword evidence="3" id="KW-1185">Reference proteome</keyword>
<dbReference type="Gene3D" id="1.50.10.10">
    <property type="match status" value="1"/>
</dbReference>
<name>A0A1X2J2Y2_9FUNG</name>